<dbReference type="EMBL" id="CP085083">
    <property type="protein sequence ID" value="WDZ51900.1"/>
    <property type="molecule type" value="Genomic_DNA"/>
</dbReference>
<evidence type="ECO:0000313" key="3">
    <source>
        <dbReference type="Proteomes" id="UP001199528"/>
    </source>
</evidence>
<feature type="chain" id="PRO_5042574304" description="Protein FilF" evidence="1">
    <location>
        <begin position="21"/>
        <end position="670"/>
    </location>
</feature>
<sequence>MNKKILLPFAVSTLALMLHGCGGESSKINEDPTKGVEGVTSNTSCNVKEDTCLQFVLDYPIAGLNFDCSSDKFNHFSTKMEGNLATGACKLGDTITFYLQGETSARKINLGSVQLDKITKLKTAAYSRIRIIDLAMGLTGKTPASVSEDDETIRVAMALIKILQSQGVADKRNVIGDIQQIEFTKEKKNTLAEISQDVGVNELSSGAYAEILKPWLDVSEITDEQAFALVTQLLNLSQVGVWYAELPLFKAGSNGAVIETPNEGSGVFPDGLFGCNRDLYTDCLNATDGKGANLRHLMGRFELLTDRQGYILGYGQQWRGNPIITNNVVAPPLALIGSAKPEKMQVQAQKNWFNVINQEINPEQPLRFMLNNNASEDLLITQGKLINGTNIASTEAVYRQLTKAKSTDPFTNAKDLGLWQQKIDGLTYKGVTDIFKFNSASYLAKDVFTTEANVQSQQRYAFPLYATLTFRFQDASIAPVDLGILIDERGDIRTDIKKDATATDMSGNCAKAEPQADGTYLDEFGVTQYRIGTTGGANSSSNDKSVTVRMIFSNPKFGVLEGILLGLNFTSLNNKQNISGAKINVYNLLNGEANGINLTNFSDKTVSWLNTHAVYLTSYITIYDHKDTDKSKLIAPTDAERAIAKRYTGTASIKVADQKIPACNSIKIKS</sequence>
<feature type="signal peptide" evidence="1">
    <location>
        <begin position="1"/>
        <end position="20"/>
    </location>
</feature>
<organism evidence="2 3">
    <name type="scientific">Acinetobacter vivianii</name>
    <dbReference type="NCBI Taxonomy" id="1776742"/>
    <lineage>
        <taxon>Bacteria</taxon>
        <taxon>Pseudomonadati</taxon>
        <taxon>Pseudomonadota</taxon>
        <taxon>Gammaproteobacteria</taxon>
        <taxon>Moraxellales</taxon>
        <taxon>Moraxellaceae</taxon>
        <taxon>Acinetobacter</taxon>
    </lineage>
</organism>
<dbReference type="AlphaFoldDB" id="A0AAJ6NK99"/>
<proteinExistence type="predicted"/>
<dbReference type="RefSeq" id="WP_272655530.1">
    <property type="nucleotide sequence ID" value="NZ_CP085083.1"/>
</dbReference>
<reference evidence="2" key="1">
    <citation type="journal article" date="2022" name="Front Environ Sci">
        <title>Complete genome sequence analysis of a novel alkane-degrading bacterial strain, Acinetobacter vivianii KJ-1, and its diesel degradation ability.</title>
        <authorList>
            <person name="Zhang Y."/>
            <person name="Song F."/>
            <person name="Wang J."/>
            <person name="Zhao Q."/>
            <person name="Zheng L."/>
            <person name="Wang Z."/>
            <person name="Zhang X."/>
            <person name="Gao Y."/>
            <person name="Chen G."/>
            <person name="Huang Y."/>
        </authorList>
    </citation>
    <scope>NUCLEOTIDE SEQUENCE</scope>
    <source>
        <strain evidence="2">KJ-1</strain>
    </source>
</reference>
<evidence type="ECO:0000256" key="1">
    <source>
        <dbReference type="SAM" id="SignalP"/>
    </source>
</evidence>
<dbReference type="KEGG" id="aviv:LF296_03670"/>
<gene>
    <name evidence="2" type="ORF">LF296_03670</name>
</gene>
<evidence type="ECO:0008006" key="4">
    <source>
        <dbReference type="Google" id="ProtNLM"/>
    </source>
</evidence>
<protein>
    <recommendedName>
        <fullName evidence="4">Protein FilF</fullName>
    </recommendedName>
</protein>
<keyword evidence="1" id="KW-0732">Signal</keyword>
<reference evidence="2" key="2">
    <citation type="submission" date="2023-02" db="EMBL/GenBank/DDBJ databases">
        <authorList>
            <person name="Huang Y."/>
            <person name="Zhang Y."/>
            <person name="Zhang T."/>
            <person name="Wang J."/>
        </authorList>
    </citation>
    <scope>NUCLEOTIDE SEQUENCE</scope>
    <source>
        <strain evidence="2">KJ-1</strain>
    </source>
</reference>
<name>A0AAJ6NK99_9GAMM</name>
<accession>A0AAJ6NK99</accession>
<evidence type="ECO:0000313" key="2">
    <source>
        <dbReference type="EMBL" id="WDZ51900.1"/>
    </source>
</evidence>
<dbReference type="Proteomes" id="UP001199528">
    <property type="component" value="Chromosome"/>
</dbReference>